<name>A7SFY4_NEMVE</name>
<evidence type="ECO:0000256" key="6">
    <source>
        <dbReference type="ARBA" id="ARBA00022737"/>
    </source>
</evidence>
<keyword evidence="12" id="KW-1185">Reference proteome</keyword>
<dbReference type="Proteomes" id="UP000001593">
    <property type="component" value="Unassembled WGS sequence"/>
</dbReference>
<evidence type="ECO:0000256" key="7">
    <source>
        <dbReference type="ARBA" id="ARBA00022989"/>
    </source>
</evidence>
<evidence type="ECO:0000256" key="3">
    <source>
        <dbReference type="ARBA" id="ARBA00022525"/>
    </source>
</evidence>
<dbReference type="KEGG" id="nve:5508869"/>
<keyword evidence="5" id="KW-0732">Signal</keyword>
<dbReference type="AlphaFoldDB" id="A7SFY4"/>
<dbReference type="Gene3D" id="2.20.100.10">
    <property type="entry name" value="Thrombospondin type-1 (TSP1) repeat"/>
    <property type="match status" value="2"/>
</dbReference>
<organism evidence="11 12">
    <name type="scientific">Nematostella vectensis</name>
    <name type="common">Starlet sea anemone</name>
    <dbReference type="NCBI Taxonomy" id="45351"/>
    <lineage>
        <taxon>Eukaryota</taxon>
        <taxon>Metazoa</taxon>
        <taxon>Cnidaria</taxon>
        <taxon>Anthozoa</taxon>
        <taxon>Hexacorallia</taxon>
        <taxon>Actiniaria</taxon>
        <taxon>Edwardsiidae</taxon>
        <taxon>Nematostella</taxon>
    </lineage>
</organism>
<keyword evidence="9" id="KW-1015">Disulfide bond</keyword>
<dbReference type="InterPro" id="IPR052065">
    <property type="entry name" value="Compl_asym_regulator"/>
</dbReference>
<dbReference type="PANTHER" id="PTHR22906">
    <property type="entry name" value="PROPERDIN"/>
    <property type="match status" value="1"/>
</dbReference>
<feature type="non-terminal residue" evidence="11">
    <location>
        <position position="119"/>
    </location>
</feature>
<dbReference type="PRINTS" id="PR01705">
    <property type="entry name" value="TSP1REPEAT"/>
</dbReference>
<keyword evidence="7" id="KW-1133">Transmembrane helix</keyword>
<evidence type="ECO:0000256" key="4">
    <source>
        <dbReference type="ARBA" id="ARBA00022692"/>
    </source>
</evidence>
<dbReference type="InterPro" id="IPR036383">
    <property type="entry name" value="TSP1_rpt_sf"/>
</dbReference>
<keyword evidence="8" id="KW-0472">Membrane</keyword>
<evidence type="ECO:0000313" key="12">
    <source>
        <dbReference type="Proteomes" id="UP000001593"/>
    </source>
</evidence>
<evidence type="ECO:0000256" key="2">
    <source>
        <dbReference type="ARBA" id="ARBA00004613"/>
    </source>
</evidence>
<evidence type="ECO:0000256" key="9">
    <source>
        <dbReference type="ARBA" id="ARBA00023157"/>
    </source>
</evidence>
<dbReference type="SMART" id="SM00209">
    <property type="entry name" value="TSP1"/>
    <property type="match status" value="2"/>
</dbReference>
<dbReference type="InterPro" id="IPR000884">
    <property type="entry name" value="TSP1_rpt"/>
</dbReference>
<dbReference type="EMBL" id="DS469648">
    <property type="protein sequence ID" value="EDO37365.1"/>
    <property type="molecule type" value="Genomic_DNA"/>
</dbReference>
<proteinExistence type="predicted"/>
<gene>
    <name evidence="11" type="ORF">NEMVEDRAFT_v1g116940</name>
    <name evidence="10" type="ORF">NEMVEDRAFT_v1g147698</name>
</gene>
<evidence type="ECO:0000256" key="1">
    <source>
        <dbReference type="ARBA" id="ARBA00004167"/>
    </source>
</evidence>
<evidence type="ECO:0000256" key="8">
    <source>
        <dbReference type="ARBA" id="ARBA00023136"/>
    </source>
</evidence>
<dbReference type="PANTHER" id="PTHR22906:SF43">
    <property type="entry name" value="PROPERDIN"/>
    <property type="match status" value="1"/>
</dbReference>
<keyword evidence="6" id="KW-0677">Repeat</keyword>
<evidence type="ECO:0000313" key="10">
    <source>
        <dbReference type="EMBL" id="EDO28481.1"/>
    </source>
</evidence>
<dbReference type="Pfam" id="PF00090">
    <property type="entry name" value="TSP_1"/>
    <property type="match status" value="2"/>
</dbReference>
<dbReference type="FunFam" id="2.20.100.10:FF:000007">
    <property type="entry name" value="Thrombospondin 1"/>
    <property type="match status" value="1"/>
</dbReference>
<keyword evidence="4" id="KW-0812">Transmembrane</keyword>
<dbReference type="EMBL" id="DS471508">
    <property type="protein sequence ID" value="EDO28481.1"/>
    <property type="molecule type" value="Genomic_DNA"/>
</dbReference>
<dbReference type="InParanoid" id="A7SFY4"/>
<dbReference type="HOGENOM" id="CLU_047129_1_0_1"/>
<accession>A7SFY4</accession>
<dbReference type="PROSITE" id="PS50092">
    <property type="entry name" value="TSP1"/>
    <property type="match status" value="2"/>
</dbReference>
<dbReference type="OMA" id="RVEIRSC"/>
<dbReference type="FunFam" id="2.20.100.10:FF:000001">
    <property type="entry name" value="semaphorin-5A isoform X1"/>
    <property type="match status" value="1"/>
</dbReference>
<dbReference type="KEGG" id="nve:5498924"/>
<dbReference type="GO" id="GO:0016020">
    <property type="term" value="C:membrane"/>
    <property type="evidence" value="ECO:0007669"/>
    <property type="project" value="UniProtKB-SubCell"/>
</dbReference>
<dbReference type="eggNOG" id="KOG4475">
    <property type="taxonomic scope" value="Eukaryota"/>
</dbReference>
<protein>
    <submittedName>
        <fullName evidence="11">Uncharacterized protein</fullName>
    </submittedName>
</protein>
<evidence type="ECO:0000313" key="11">
    <source>
        <dbReference type="EMBL" id="EDO37365.1"/>
    </source>
</evidence>
<reference evidence="11 12" key="1">
    <citation type="journal article" date="2007" name="Science">
        <title>Sea anemone genome reveals ancestral eumetazoan gene repertoire and genomic organization.</title>
        <authorList>
            <person name="Putnam N.H."/>
            <person name="Srivastava M."/>
            <person name="Hellsten U."/>
            <person name="Dirks B."/>
            <person name="Chapman J."/>
            <person name="Salamov A."/>
            <person name="Terry A."/>
            <person name="Shapiro H."/>
            <person name="Lindquist E."/>
            <person name="Kapitonov V.V."/>
            <person name="Jurka J."/>
            <person name="Genikhovich G."/>
            <person name="Grigoriev I.V."/>
            <person name="Lucas S.M."/>
            <person name="Steele R.E."/>
            <person name="Finnerty J.R."/>
            <person name="Technau U."/>
            <person name="Martindale M.Q."/>
            <person name="Rokhsar D.S."/>
        </authorList>
    </citation>
    <scope>NUCLEOTIDE SEQUENCE [LARGE SCALE GENOMIC DNA]</scope>
    <source>
        <strain evidence="11">CH2 x CH6</strain>
        <strain evidence="12">CH2 X CH6</strain>
    </source>
</reference>
<evidence type="ECO:0000256" key="5">
    <source>
        <dbReference type="ARBA" id="ARBA00022729"/>
    </source>
</evidence>
<keyword evidence="3" id="KW-0964">Secreted</keyword>
<dbReference type="SUPFAM" id="SSF82895">
    <property type="entry name" value="TSP-1 type 1 repeat"/>
    <property type="match status" value="2"/>
</dbReference>
<comment type="subcellular location">
    <subcellularLocation>
        <location evidence="1">Membrane</location>
        <topology evidence="1">Single-pass membrane protein</topology>
    </subcellularLocation>
    <subcellularLocation>
        <location evidence="2">Secreted</location>
    </subcellularLocation>
</comment>
<sequence>DGGFTEWTAFSKCPNSCGRTALRSRERYCTNPAPANGGKNCEGPRFQLKLCKLKDCPVDGGYTAWTAWSRCTQKCGKGSKHRHRYCTNPAPMYGGKTCEGRRREIKHCYGKMCNGTCHG</sequence>